<dbReference type="GO" id="GO:0006310">
    <property type="term" value="P:DNA recombination"/>
    <property type="evidence" value="ECO:0007669"/>
    <property type="project" value="UniProtKB-KW"/>
</dbReference>
<dbReference type="AlphaFoldDB" id="A0A174CDI8"/>
<keyword evidence="2" id="KW-0229">DNA integration</keyword>
<dbReference type="InterPro" id="IPR011010">
    <property type="entry name" value="DNA_brk_join_enz"/>
</dbReference>
<dbReference type="PANTHER" id="PTHR30629:SF2">
    <property type="entry name" value="PROPHAGE INTEGRASE INTS-RELATED"/>
    <property type="match status" value="1"/>
</dbReference>
<evidence type="ECO:0000256" key="2">
    <source>
        <dbReference type="ARBA" id="ARBA00022908"/>
    </source>
</evidence>
<dbReference type="InterPro" id="IPR013762">
    <property type="entry name" value="Integrase-like_cat_sf"/>
</dbReference>
<evidence type="ECO:0000259" key="4">
    <source>
        <dbReference type="PROSITE" id="PS51898"/>
    </source>
</evidence>
<reference evidence="5 6" key="1">
    <citation type="submission" date="2015-09" db="EMBL/GenBank/DDBJ databases">
        <authorList>
            <consortium name="Pathogen Informatics"/>
        </authorList>
    </citation>
    <scope>NUCLEOTIDE SEQUENCE [LARGE SCALE GENOMIC DNA]</scope>
    <source>
        <strain evidence="5 6">2789STDY5834841</strain>
    </source>
</reference>
<dbReference type="Pfam" id="PF00589">
    <property type="entry name" value="Phage_integrase"/>
    <property type="match status" value="1"/>
</dbReference>
<sequence>MTEPNAYDDTDLLNYAIQTGIISLDTMLNDIADMERKEILAQHVYAITVTTDKSGKEIYSTYLPQQDGKRLYRRRNTREELENVIVEFYKALQEEIYIDDVFYEWINRKLDFGEIQKASYDRYVNDYKRFFHYTSVSITKKKFKNVTEDDLEVFIKCTIRDLTLTRKAYAGLRTLIRGIFKYGKKKKYTAISITEFFGDLELPNNLFKRKIIDKQKEVFMEDEIPVVIQRLKAKPDIYNLGILLTFQTGLRVGELSTLKKEDLHGRIIKIRRTEDKYRDENNKWIVAVKEHAKTDAGNRDLIISSTALDTLNQILELNTSGTYLFEHNGKRIRGNTFNKRLSRICNELHIPHRTMHKIRKTYGTTLIDSDVDEGFITEQMGHSDISTTKKLYYFSNKTTKNKEKQIENAISF</sequence>
<dbReference type="Gene3D" id="1.10.443.10">
    <property type="entry name" value="Intergrase catalytic core"/>
    <property type="match status" value="1"/>
</dbReference>
<protein>
    <submittedName>
        <fullName evidence="5">Site-specific tyrosine recombinase XerD</fullName>
    </submittedName>
</protein>
<evidence type="ECO:0000313" key="6">
    <source>
        <dbReference type="Proteomes" id="UP000095787"/>
    </source>
</evidence>
<dbReference type="PANTHER" id="PTHR30629">
    <property type="entry name" value="PROPHAGE INTEGRASE"/>
    <property type="match status" value="1"/>
</dbReference>
<name>A0A174CDI8_9FIRM</name>
<evidence type="ECO:0000256" key="1">
    <source>
        <dbReference type="ARBA" id="ARBA00008857"/>
    </source>
</evidence>
<dbReference type="GO" id="GO:0015074">
    <property type="term" value="P:DNA integration"/>
    <property type="evidence" value="ECO:0007669"/>
    <property type="project" value="UniProtKB-KW"/>
</dbReference>
<dbReference type="CDD" id="cd01189">
    <property type="entry name" value="INT_ICEBs1_C_like"/>
    <property type="match status" value="1"/>
</dbReference>
<proteinExistence type="inferred from homology"/>
<dbReference type="InterPro" id="IPR002104">
    <property type="entry name" value="Integrase_catalytic"/>
</dbReference>
<gene>
    <name evidence="5" type="ORF">ERS852456_01616</name>
</gene>
<dbReference type="GO" id="GO:0003677">
    <property type="term" value="F:DNA binding"/>
    <property type="evidence" value="ECO:0007669"/>
    <property type="project" value="InterPro"/>
</dbReference>
<dbReference type="EMBL" id="CYZO01000019">
    <property type="protein sequence ID" value="CUO10329.1"/>
    <property type="molecule type" value="Genomic_DNA"/>
</dbReference>
<organism evidence="5 6">
    <name type="scientific">[Ruminococcus] torques</name>
    <dbReference type="NCBI Taxonomy" id="33039"/>
    <lineage>
        <taxon>Bacteria</taxon>
        <taxon>Bacillati</taxon>
        <taxon>Bacillota</taxon>
        <taxon>Clostridia</taxon>
        <taxon>Lachnospirales</taxon>
        <taxon>Lachnospiraceae</taxon>
        <taxon>Mediterraneibacter</taxon>
    </lineage>
</organism>
<feature type="domain" description="Tyr recombinase" evidence="4">
    <location>
        <begin position="214"/>
        <end position="408"/>
    </location>
</feature>
<dbReference type="PROSITE" id="PS51898">
    <property type="entry name" value="TYR_RECOMBINASE"/>
    <property type="match status" value="1"/>
</dbReference>
<evidence type="ECO:0000256" key="3">
    <source>
        <dbReference type="ARBA" id="ARBA00023172"/>
    </source>
</evidence>
<dbReference type="Proteomes" id="UP000095787">
    <property type="component" value="Unassembled WGS sequence"/>
</dbReference>
<comment type="similarity">
    <text evidence="1">Belongs to the 'phage' integrase family.</text>
</comment>
<dbReference type="SUPFAM" id="SSF56349">
    <property type="entry name" value="DNA breaking-rejoining enzymes"/>
    <property type="match status" value="1"/>
</dbReference>
<keyword evidence="3" id="KW-0233">DNA recombination</keyword>
<accession>A0A174CDI8</accession>
<dbReference type="InterPro" id="IPR050808">
    <property type="entry name" value="Phage_Integrase"/>
</dbReference>
<evidence type="ECO:0000313" key="5">
    <source>
        <dbReference type="EMBL" id="CUO10329.1"/>
    </source>
</evidence>